<organism evidence="1 2">
    <name type="scientific">Ficus carica</name>
    <name type="common">Common fig</name>
    <dbReference type="NCBI Taxonomy" id="3494"/>
    <lineage>
        <taxon>Eukaryota</taxon>
        <taxon>Viridiplantae</taxon>
        <taxon>Streptophyta</taxon>
        <taxon>Embryophyta</taxon>
        <taxon>Tracheophyta</taxon>
        <taxon>Spermatophyta</taxon>
        <taxon>Magnoliopsida</taxon>
        <taxon>eudicotyledons</taxon>
        <taxon>Gunneridae</taxon>
        <taxon>Pentapetalae</taxon>
        <taxon>rosids</taxon>
        <taxon>fabids</taxon>
        <taxon>Rosales</taxon>
        <taxon>Moraceae</taxon>
        <taxon>Ficeae</taxon>
        <taxon>Ficus</taxon>
    </lineage>
</organism>
<evidence type="ECO:0000313" key="2">
    <source>
        <dbReference type="Proteomes" id="UP001187192"/>
    </source>
</evidence>
<evidence type="ECO:0000313" key="1">
    <source>
        <dbReference type="EMBL" id="GMN58667.1"/>
    </source>
</evidence>
<protein>
    <submittedName>
        <fullName evidence="1">Uncharacterized protein</fullName>
    </submittedName>
</protein>
<reference evidence="1" key="1">
    <citation type="submission" date="2023-07" db="EMBL/GenBank/DDBJ databases">
        <title>draft genome sequence of fig (Ficus carica).</title>
        <authorList>
            <person name="Takahashi T."/>
            <person name="Nishimura K."/>
        </authorList>
    </citation>
    <scope>NUCLEOTIDE SEQUENCE</scope>
</reference>
<dbReference type="AlphaFoldDB" id="A0AA88DNK8"/>
<accession>A0AA88DNK8</accession>
<comment type="caution">
    <text evidence="1">The sequence shown here is derived from an EMBL/GenBank/DDBJ whole genome shotgun (WGS) entry which is preliminary data.</text>
</comment>
<sequence length="108" mass="11796">MICGLEFRPTNHAIKPETRCGKLAGGSLVAWAGGNCAWAWLRTQPGSHAGLRSRGLVGVWDCWPEKCKWAGFTRAGFTPKKHEWAGFTRVDAHVEEELGPCVWAATCG</sequence>
<keyword evidence="2" id="KW-1185">Reference proteome</keyword>
<name>A0AA88DNK8_FICCA</name>
<proteinExistence type="predicted"/>
<dbReference type="EMBL" id="BTGU01000080">
    <property type="protein sequence ID" value="GMN58667.1"/>
    <property type="molecule type" value="Genomic_DNA"/>
</dbReference>
<dbReference type="Proteomes" id="UP001187192">
    <property type="component" value="Unassembled WGS sequence"/>
</dbReference>
<gene>
    <name evidence="1" type="ORF">TIFTF001_027753</name>
</gene>